<accession>M4BWH2</accession>
<dbReference type="EMBL" id="JH597999">
    <property type="status" value="NOT_ANNOTATED_CDS"/>
    <property type="molecule type" value="Genomic_DNA"/>
</dbReference>
<dbReference type="EnsemblProtists" id="HpaT810873">
    <property type="protein sequence ID" value="HpaP810873"/>
    <property type="gene ID" value="HpaG810873"/>
</dbReference>
<dbReference type="Proteomes" id="UP000011713">
    <property type="component" value="Unassembled WGS sequence"/>
</dbReference>
<reference evidence="1" key="2">
    <citation type="submission" date="2015-06" db="UniProtKB">
        <authorList>
            <consortium name="EnsemblProtists"/>
        </authorList>
    </citation>
    <scope>IDENTIFICATION</scope>
    <source>
        <strain evidence="1">Emoy2</strain>
    </source>
</reference>
<sequence length="84" mass="9721">MDEAANNSADSQLEAEADLERAAHAYRTASEIWRLKHELIVGIMNLSSRFLVMRRRECSHSPGIERRAVAMMRKCPARRRRRSP</sequence>
<dbReference type="VEuPathDB" id="FungiDB:HpaG810873"/>
<proteinExistence type="predicted"/>
<dbReference type="AlphaFoldDB" id="M4BWH2"/>
<evidence type="ECO:0000313" key="1">
    <source>
        <dbReference type="EnsemblProtists" id="HpaP810873"/>
    </source>
</evidence>
<name>M4BWH2_HYAAE</name>
<keyword evidence="2" id="KW-1185">Reference proteome</keyword>
<reference evidence="2" key="1">
    <citation type="journal article" date="2010" name="Science">
        <title>Signatures of adaptation to obligate biotrophy in the Hyaloperonospora arabidopsidis genome.</title>
        <authorList>
            <person name="Baxter L."/>
            <person name="Tripathy S."/>
            <person name="Ishaque N."/>
            <person name="Boot N."/>
            <person name="Cabral A."/>
            <person name="Kemen E."/>
            <person name="Thines M."/>
            <person name="Ah-Fong A."/>
            <person name="Anderson R."/>
            <person name="Badejoko W."/>
            <person name="Bittner-Eddy P."/>
            <person name="Boore J.L."/>
            <person name="Chibucos M.C."/>
            <person name="Coates M."/>
            <person name="Dehal P."/>
            <person name="Delehaunty K."/>
            <person name="Dong S."/>
            <person name="Downton P."/>
            <person name="Dumas B."/>
            <person name="Fabro G."/>
            <person name="Fronick C."/>
            <person name="Fuerstenberg S.I."/>
            <person name="Fulton L."/>
            <person name="Gaulin E."/>
            <person name="Govers F."/>
            <person name="Hughes L."/>
            <person name="Humphray S."/>
            <person name="Jiang R.H."/>
            <person name="Judelson H."/>
            <person name="Kamoun S."/>
            <person name="Kyung K."/>
            <person name="Meijer H."/>
            <person name="Minx P."/>
            <person name="Morris P."/>
            <person name="Nelson J."/>
            <person name="Phuntumart V."/>
            <person name="Qutob D."/>
            <person name="Rehmany A."/>
            <person name="Rougon-Cardoso A."/>
            <person name="Ryden P."/>
            <person name="Torto-Alalibo T."/>
            <person name="Studholme D."/>
            <person name="Wang Y."/>
            <person name="Win J."/>
            <person name="Wood J."/>
            <person name="Clifton S.W."/>
            <person name="Rogers J."/>
            <person name="Van den Ackerveken G."/>
            <person name="Jones J.D."/>
            <person name="McDowell J.M."/>
            <person name="Beynon J."/>
            <person name="Tyler B.M."/>
        </authorList>
    </citation>
    <scope>NUCLEOTIDE SEQUENCE [LARGE SCALE GENOMIC DNA]</scope>
    <source>
        <strain evidence="2">Emoy2</strain>
    </source>
</reference>
<dbReference type="InParanoid" id="M4BWH2"/>
<protein>
    <submittedName>
        <fullName evidence="1">Uncharacterized protein</fullName>
    </submittedName>
</protein>
<dbReference type="HOGENOM" id="CLU_2532288_0_0_1"/>
<organism evidence="1 2">
    <name type="scientific">Hyaloperonospora arabidopsidis (strain Emoy2)</name>
    <name type="common">Downy mildew agent</name>
    <name type="synonym">Peronospora arabidopsidis</name>
    <dbReference type="NCBI Taxonomy" id="559515"/>
    <lineage>
        <taxon>Eukaryota</taxon>
        <taxon>Sar</taxon>
        <taxon>Stramenopiles</taxon>
        <taxon>Oomycota</taxon>
        <taxon>Peronosporomycetes</taxon>
        <taxon>Peronosporales</taxon>
        <taxon>Peronosporaceae</taxon>
        <taxon>Hyaloperonospora</taxon>
    </lineage>
</organism>
<evidence type="ECO:0000313" key="2">
    <source>
        <dbReference type="Proteomes" id="UP000011713"/>
    </source>
</evidence>